<feature type="domain" description="C2H2-type" evidence="10">
    <location>
        <begin position="594"/>
        <end position="617"/>
    </location>
</feature>
<dbReference type="Gene3D" id="3.30.710.10">
    <property type="entry name" value="Potassium Channel Kv1.1, Chain A"/>
    <property type="match status" value="1"/>
</dbReference>
<dbReference type="GO" id="GO:0000981">
    <property type="term" value="F:DNA-binding transcription factor activity, RNA polymerase II-specific"/>
    <property type="evidence" value="ECO:0007669"/>
    <property type="project" value="TreeGrafter"/>
</dbReference>
<evidence type="ECO:0000256" key="2">
    <source>
        <dbReference type="ARBA" id="ARBA00022723"/>
    </source>
</evidence>
<name>A0A2G9SB37_AQUCT</name>
<dbReference type="GO" id="GO:0008270">
    <property type="term" value="F:zinc ion binding"/>
    <property type="evidence" value="ECO:0007669"/>
    <property type="project" value="UniProtKB-KW"/>
</dbReference>
<dbReference type="FunFam" id="3.30.160.60:FF:000457">
    <property type="entry name" value="B-cell lymphoma 6 protein-like"/>
    <property type="match status" value="1"/>
</dbReference>
<dbReference type="Gene3D" id="3.30.160.60">
    <property type="entry name" value="Classic Zinc Finger"/>
    <property type="match status" value="4"/>
</dbReference>
<feature type="compositionally biased region" description="Polar residues" evidence="8">
    <location>
        <begin position="328"/>
        <end position="360"/>
    </location>
</feature>
<keyword evidence="2" id="KW-0479">Metal-binding</keyword>
<dbReference type="InterPro" id="IPR000210">
    <property type="entry name" value="BTB/POZ_dom"/>
</dbReference>
<dbReference type="PANTHER" id="PTHR46105:SF25">
    <property type="entry name" value="ZGC:110075 PROTEIN"/>
    <property type="match status" value="1"/>
</dbReference>
<dbReference type="Proteomes" id="UP000228934">
    <property type="component" value="Unassembled WGS sequence"/>
</dbReference>
<dbReference type="EMBL" id="KV925964">
    <property type="protein sequence ID" value="PIO37336.1"/>
    <property type="molecule type" value="Genomic_DNA"/>
</dbReference>
<sequence length="642" mass="71979">MTSATDSCIQFTRHASDVLLNLNRLRSRDILTDVIIVVNREHFRAHKTVLMACSGLFYTIFTDQMKCNMNIINLDPEISAEGFRVLLEFMYTSRLSLRDSSIMAVMGTALYLQMEHVVDTCQRFLKSSEDILSSVKPSRGEEFLQGRAMLPPDVMAYRNCEMPENTVSVRNTTICDGRSYIPNIYSGSPSSYPLYSHIPVHGFLFPEDEARDVQMTEMQRTSRYPKDSVLPGENSRTVLGEYRKGVLDISVNMCHNVYSPKEAALEDPHSDSHYNVLAGSRSAGPSVRSSPYYSCDKGKEEERTSSEDEITQHFKPMNSPVSRKGLVSPQSPQKSDCQPNSPTESSSSKNARISQGSGSPVSKAFTDPKACNWKKYKLLNSLNQNEKGCAAQSEMENLSPQFYTSQSSCQQPVKSENLDIQTSSKLNGNTDDSAVSQASKLNGIVNRTMEGSPLSSEGHSPLYIHTSKFSMFSSQSPPEMCPHTPGSNFGEEITETRSEYSDSSCGEKPYRCSICGAQFNRPANLKTHTRIHSGEKPYKCETCGARFVQVAHLRAHVLIHTGEKPYPCEICGTRFRHLQTLKSHLRIHTGEKPYHCEKCNLHFRHKSQLRLHLRQKHGAITNTKVQYRVSSTELPVELPKSC</sequence>
<dbReference type="FunFam" id="3.30.710.10:FF:000025">
    <property type="entry name" value="B-cell lymphoma 6 protein-like"/>
    <property type="match status" value="1"/>
</dbReference>
<evidence type="ECO:0000313" key="12">
    <source>
        <dbReference type="Proteomes" id="UP000228934"/>
    </source>
</evidence>
<accession>A0A2G9SB37</accession>
<keyword evidence="5" id="KW-0862">Zinc</keyword>
<dbReference type="InterPro" id="IPR013087">
    <property type="entry name" value="Znf_C2H2_type"/>
</dbReference>
<evidence type="ECO:0000256" key="4">
    <source>
        <dbReference type="ARBA" id="ARBA00022771"/>
    </source>
</evidence>
<dbReference type="Pfam" id="PF00096">
    <property type="entry name" value="zf-C2H2"/>
    <property type="match status" value="3"/>
</dbReference>
<feature type="domain" description="C2H2-type" evidence="10">
    <location>
        <begin position="566"/>
        <end position="593"/>
    </location>
</feature>
<dbReference type="SUPFAM" id="SSF54695">
    <property type="entry name" value="POZ domain"/>
    <property type="match status" value="1"/>
</dbReference>
<feature type="compositionally biased region" description="Basic and acidic residues" evidence="8">
    <location>
        <begin position="296"/>
        <end position="312"/>
    </location>
</feature>
<dbReference type="AlphaFoldDB" id="A0A2G9SB37"/>
<evidence type="ECO:0000256" key="3">
    <source>
        <dbReference type="ARBA" id="ARBA00022737"/>
    </source>
</evidence>
<dbReference type="PROSITE" id="PS50157">
    <property type="entry name" value="ZINC_FINGER_C2H2_2"/>
    <property type="match status" value="4"/>
</dbReference>
<dbReference type="OrthoDB" id="5560627at2759"/>
<proteinExistence type="predicted"/>
<evidence type="ECO:0000256" key="7">
    <source>
        <dbReference type="PROSITE-ProRule" id="PRU00042"/>
    </source>
</evidence>
<dbReference type="SMART" id="SM00355">
    <property type="entry name" value="ZnF_C2H2"/>
    <property type="match status" value="4"/>
</dbReference>
<protein>
    <submittedName>
        <fullName evidence="11">B-cell lymphoma 6 protein</fullName>
    </submittedName>
</protein>
<feature type="domain" description="BTB" evidence="9">
    <location>
        <begin position="32"/>
        <end position="99"/>
    </location>
</feature>
<feature type="region of interest" description="Disordered" evidence="8">
    <location>
        <begin position="275"/>
        <end position="364"/>
    </location>
</feature>
<evidence type="ECO:0000259" key="9">
    <source>
        <dbReference type="PROSITE" id="PS50097"/>
    </source>
</evidence>
<evidence type="ECO:0000256" key="1">
    <source>
        <dbReference type="ARBA" id="ARBA00004123"/>
    </source>
</evidence>
<dbReference type="SUPFAM" id="SSF57667">
    <property type="entry name" value="beta-beta-alpha zinc fingers"/>
    <property type="match status" value="2"/>
</dbReference>
<evidence type="ECO:0000256" key="5">
    <source>
        <dbReference type="ARBA" id="ARBA00022833"/>
    </source>
</evidence>
<evidence type="ECO:0000256" key="6">
    <source>
        <dbReference type="ARBA" id="ARBA00023242"/>
    </source>
</evidence>
<dbReference type="PANTHER" id="PTHR46105">
    <property type="entry name" value="AGAP004733-PA"/>
    <property type="match status" value="1"/>
</dbReference>
<comment type="subcellular location">
    <subcellularLocation>
        <location evidence="1">Nucleus</location>
    </subcellularLocation>
</comment>
<dbReference type="GO" id="GO:0000978">
    <property type="term" value="F:RNA polymerase II cis-regulatory region sequence-specific DNA binding"/>
    <property type="evidence" value="ECO:0007669"/>
    <property type="project" value="TreeGrafter"/>
</dbReference>
<keyword evidence="6" id="KW-0539">Nucleus</keyword>
<dbReference type="PROSITE" id="PS00028">
    <property type="entry name" value="ZINC_FINGER_C2H2_1"/>
    <property type="match status" value="4"/>
</dbReference>
<dbReference type="FunFam" id="3.30.160.60:FF:000105">
    <property type="entry name" value="B-cell CLL/lymphoma 6, member B"/>
    <property type="match status" value="2"/>
</dbReference>
<evidence type="ECO:0000313" key="11">
    <source>
        <dbReference type="EMBL" id="PIO37336.1"/>
    </source>
</evidence>
<keyword evidence="3" id="KW-0677">Repeat</keyword>
<dbReference type="FunFam" id="3.30.160.60:FF:001790">
    <property type="entry name" value="BCL6A, transcription repressor a"/>
    <property type="match status" value="1"/>
</dbReference>
<gene>
    <name evidence="11" type="ORF">AB205_0106010</name>
</gene>
<feature type="domain" description="C2H2-type" evidence="10">
    <location>
        <begin position="510"/>
        <end position="537"/>
    </location>
</feature>
<dbReference type="Pfam" id="PF00651">
    <property type="entry name" value="BTB"/>
    <property type="match status" value="1"/>
</dbReference>
<feature type="domain" description="C2H2-type" evidence="10">
    <location>
        <begin position="538"/>
        <end position="565"/>
    </location>
</feature>
<dbReference type="PROSITE" id="PS50097">
    <property type="entry name" value="BTB"/>
    <property type="match status" value="1"/>
</dbReference>
<dbReference type="SMART" id="SM00225">
    <property type="entry name" value="BTB"/>
    <property type="match status" value="1"/>
</dbReference>
<reference evidence="12" key="1">
    <citation type="journal article" date="2017" name="Nat. Commun.">
        <title>The North American bullfrog draft genome provides insight into hormonal regulation of long noncoding RNA.</title>
        <authorList>
            <person name="Hammond S.A."/>
            <person name="Warren R.L."/>
            <person name="Vandervalk B.P."/>
            <person name="Kucuk E."/>
            <person name="Khan H."/>
            <person name="Gibb E.A."/>
            <person name="Pandoh P."/>
            <person name="Kirk H."/>
            <person name="Zhao Y."/>
            <person name="Jones M."/>
            <person name="Mungall A.J."/>
            <person name="Coope R."/>
            <person name="Pleasance S."/>
            <person name="Moore R.A."/>
            <person name="Holt R.A."/>
            <person name="Round J.M."/>
            <person name="Ohora S."/>
            <person name="Walle B.V."/>
            <person name="Veldhoen N."/>
            <person name="Helbing C.C."/>
            <person name="Birol I."/>
        </authorList>
    </citation>
    <scope>NUCLEOTIDE SEQUENCE [LARGE SCALE GENOMIC DNA]</scope>
</reference>
<keyword evidence="12" id="KW-1185">Reference proteome</keyword>
<dbReference type="CDD" id="cd18331">
    <property type="entry name" value="BTB_POZ_ZBTB27_BCL6"/>
    <property type="match status" value="1"/>
</dbReference>
<organism evidence="11 12">
    <name type="scientific">Aquarana catesbeiana</name>
    <name type="common">American bullfrog</name>
    <name type="synonym">Rana catesbeiana</name>
    <dbReference type="NCBI Taxonomy" id="8400"/>
    <lineage>
        <taxon>Eukaryota</taxon>
        <taxon>Metazoa</taxon>
        <taxon>Chordata</taxon>
        <taxon>Craniata</taxon>
        <taxon>Vertebrata</taxon>
        <taxon>Euteleostomi</taxon>
        <taxon>Amphibia</taxon>
        <taxon>Batrachia</taxon>
        <taxon>Anura</taxon>
        <taxon>Neobatrachia</taxon>
        <taxon>Ranoidea</taxon>
        <taxon>Ranidae</taxon>
        <taxon>Aquarana</taxon>
    </lineage>
</organism>
<dbReference type="InterPro" id="IPR050457">
    <property type="entry name" value="ZnFinger_BTB_dom_contain"/>
</dbReference>
<keyword evidence="4 7" id="KW-0863">Zinc-finger</keyword>
<evidence type="ECO:0000256" key="8">
    <source>
        <dbReference type="SAM" id="MobiDB-lite"/>
    </source>
</evidence>
<dbReference type="InterPro" id="IPR011333">
    <property type="entry name" value="SKP1/BTB/POZ_sf"/>
</dbReference>
<evidence type="ECO:0000259" key="10">
    <source>
        <dbReference type="PROSITE" id="PS50157"/>
    </source>
</evidence>
<dbReference type="InterPro" id="IPR036236">
    <property type="entry name" value="Znf_C2H2_sf"/>
</dbReference>